<dbReference type="EMBL" id="JARKIB010000123">
    <property type="protein sequence ID" value="KAJ7736078.1"/>
    <property type="molecule type" value="Genomic_DNA"/>
</dbReference>
<reference evidence="1" key="1">
    <citation type="submission" date="2023-03" db="EMBL/GenBank/DDBJ databases">
        <title>Massive genome expansion in bonnet fungi (Mycena s.s.) driven by repeated elements and novel gene families across ecological guilds.</title>
        <authorList>
            <consortium name="Lawrence Berkeley National Laboratory"/>
            <person name="Harder C.B."/>
            <person name="Miyauchi S."/>
            <person name="Viragh M."/>
            <person name="Kuo A."/>
            <person name="Thoen E."/>
            <person name="Andreopoulos B."/>
            <person name="Lu D."/>
            <person name="Skrede I."/>
            <person name="Drula E."/>
            <person name="Henrissat B."/>
            <person name="Morin E."/>
            <person name="Kohler A."/>
            <person name="Barry K."/>
            <person name="LaButti K."/>
            <person name="Morin E."/>
            <person name="Salamov A."/>
            <person name="Lipzen A."/>
            <person name="Mereny Z."/>
            <person name="Hegedus B."/>
            <person name="Baldrian P."/>
            <person name="Stursova M."/>
            <person name="Weitz H."/>
            <person name="Taylor A."/>
            <person name="Grigoriev I.V."/>
            <person name="Nagy L.G."/>
            <person name="Martin F."/>
            <person name="Kauserud H."/>
        </authorList>
    </citation>
    <scope>NUCLEOTIDE SEQUENCE</scope>
    <source>
        <strain evidence="1">CBHHK182m</strain>
    </source>
</reference>
<evidence type="ECO:0000313" key="1">
    <source>
        <dbReference type="EMBL" id="KAJ7736078.1"/>
    </source>
</evidence>
<proteinExistence type="predicted"/>
<gene>
    <name evidence="1" type="ORF">B0H16DRAFT_1574265</name>
</gene>
<dbReference type="Proteomes" id="UP001215598">
    <property type="component" value="Unassembled WGS sequence"/>
</dbReference>
<protein>
    <submittedName>
        <fullName evidence="1">Uncharacterized protein</fullName>
    </submittedName>
</protein>
<keyword evidence="2" id="KW-1185">Reference proteome</keyword>
<comment type="caution">
    <text evidence="1">The sequence shown here is derived from an EMBL/GenBank/DDBJ whole genome shotgun (WGS) entry which is preliminary data.</text>
</comment>
<organism evidence="1 2">
    <name type="scientific">Mycena metata</name>
    <dbReference type="NCBI Taxonomy" id="1033252"/>
    <lineage>
        <taxon>Eukaryota</taxon>
        <taxon>Fungi</taxon>
        <taxon>Dikarya</taxon>
        <taxon>Basidiomycota</taxon>
        <taxon>Agaricomycotina</taxon>
        <taxon>Agaricomycetes</taxon>
        <taxon>Agaricomycetidae</taxon>
        <taxon>Agaricales</taxon>
        <taxon>Marasmiineae</taxon>
        <taxon>Mycenaceae</taxon>
        <taxon>Mycena</taxon>
    </lineage>
</organism>
<sequence>MKTQRMRPNARIRAVRGNGGLLANSFPRSLRVHPSPPVPSSPSYPYPLSPSFPASRPPPHNAVRALESRLHGRQRGLILRLACTTTTTTSALVHFLPHAGAVCVHPPSLPFLLVVPIPIHTACTRRSLQSNLISQTTLPCAILQGSLTYMPSAPCAGSTF</sequence>
<accession>A0AAD7MX42</accession>
<dbReference type="AlphaFoldDB" id="A0AAD7MX42"/>
<name>A0AAD7MX42_9AGAR</name>
<evidence type="ECO:0000313" key="2">
    <source>
        <dbReference type="Proteomes" id="UP001215598"/>
    </source>
</evidence>